<protein>
    <submittedName>
        <fullName evidence="2">Uncharacterized protein</fullName>
    </submittedName>
</protein>
<proteinExistence type="predicted"/>
<dbReference type="AlphaFoldDB" id="A0A235BYW5"/>
<reference evidence="2 3" key="1">
    <citation type="submission" date="2017-07" db="EMBL/GenBank/DDBJ databases">
        <title>Recovery of genomes from metagenomes via a dereplication, aggregation, and scoring strategy.</title>
        <authorList>
            <person name="Sieber C.M."/>
            <person name="Probst A.J."/>
            <person name="Sharrar A."/>
            <person name="Thomas B.C."/>
            <person name="Hess M."/>
            <person name="Tringe S.G."/>
            <person name="Banfield J.F."/>
        </authorList>
    </citation>
    <scope>NUCLEOTIDE SEQUENCE [LARGE SCALE GENOMIC DNA]</scope>
    <source>
        <strain evidence="2">JGI_Cruoil_03_51_56</strain>
    </source>
</reference>
<sequence length="73" mass="7480">MALSMHEKPPAAAGRQLAPGQDAVSTAFGMEGMETASQRATRGAVPWVESGRTEAPASGIVGRQSESSHLSSV</sequence>
<gene>
    <name evidence="2" type="ORF">CH330_00020</name>
</gene>
<evidence type="ECO:0000313" key="3">
    <source>
        <dbReference type="Proteomes" id="UP000215559"/>
    </source>
</evidence>
<feature type="compositionally biased region" description="Polar residues" evidence="1">
    <location>
        <begin position="64"/>
        <end position="73"/>
    </location>
</feature>
<accession>A0A235BYW5</accession>
<feature type="region of interest" description="Disordered" evidence="1">
    <location>
        <begin position="1"/>
        <end position="73"/>
    </location>
</feature>
<organism evidence="2 3">
    <name type="scientific">candidate division WOR-3 bacterium JGI_Cruoil_03_51_56</name>
    <dbReference type="NCBI Taxonomy" id="1973747"/>
    <lineage>
        <taxon>Bacteria</taxon>
        <taxon>Bacteria division WOR-3</taxon>
    </lineage>
</organism>
<dbReference type="Proteomes" id="UP000215559">
    <property type="component" value="Unassembled WGS sequence"/>
</dbReference>
<comment type="caution">
    <text evidence="2">The sequence shown here is derived from an EMBL/GenBank/DDBJ whole genome shotgun (WGS) entry which is preliminary data.</text>
</comment>
<evidence type="ECO:0000256" key="1">
    <source>
        <dbReference type="SAM" id="MobiDB-lite"/>
    </source>
</evidence>
<evidence type="ECO:0000313" key="2">
    <source>
        <dbReference type="EMBL" id="OYD17461.1"/>
    </source>
</evidence>
<dbReference type="EMBL" id="NOZP01000001">
    <property type="protein sequence ID" value="OYD17461.1"/>
    <property type="molecule type" value="Genomic_DNA"/>
</dbReference>
<name>A0A235BYW5_UNCW3</name>